<dbReference type="Proteomes" id="UP000505377">
    <property type="component" value="Chromosome"/>
</dbReference>
<dbReference type="SUPFAM" id="SSF46955">
    <property type="entry name" value="Putative DNA-binding domain"/>
    <property type="match status" value="1"/>
</dbReference>
<dbReference type="EMBL" id="CP053564">
    <property type="protein sequence ID" value="QJY46526.1"/>
    <property type="molecule type" value="Genomic_DNA"/>
</dbReference>
<feature type="compositionally biased region" description="Basic and acidic residues" evidence="1">
    <location>
        <begin position="137"/>
        <end position="146"/>
    </location>
</feature>
<dbReference type="GO" id="GO:0006355">
    <property type="term" value="P:regulation of DNA-templated transcription"/>
    <property type="evidence" value="ECO:0007669"/>
    <property type="project" value="InterPro"/>
</dbReference>
<accession>A0A6M6JG68</accession>
<proteinExistence type="predicted"/>
<feature type="compositionally biased region" description="Polar residues" evidence="1">
    <location>
        <begin position="20"/>
        <end position="34"/>
    </location>
</feature>
<feature type="domain" description="HTH merR-type" evidence="2">
    <location>
        <begin position="65"/>
        <end position="134"/>
    </location>
</feature>
<evidence type="ECO:0000256" key="1">
    <source>
        <dbReference type="SAM" id="MobiDB-lite"/>
    </source>
</evidence>
<evidence type="ECO:0000313" key="4">
    <source>
        <dbReference type="Proteomes" id="UP000505377"/>
    </source>
</evidence>
<sequence>MHPEPSAAAAAAAAGPSPVDPSTESSSAGTSADGSISDDPVPDAPGRDTPATDPPAAGSGDGVPGLTVAAVARRLGIAPATLRTWDRRYGIGPGHHEPGRHRRYTVDDVARLELMQHALLRGAAPADAAAYARDARLPRPDADGPRRLPPAHPGPDASGEGGTSGDEGTADGGPLLLPDDAGDGRAATRVRVGGRALRLPGAGREARGLGRAALALDAGAIRRLLEESTQAHGVDHTWDAVARPVLIAVGQRWADTGAGVEIEHLVSECVTTVFARHVAQAPPARNPRPVLLAGMPEEQHTLPLAALAASLADRLVECRSLGSNLPADALVAAIRRTAPAAVVLWSQIPASADPALLRALPRTRPRFRTYAAGPGWADVELPPRVGSFGSLADAAAALAAAVLV</sequence>
<dbReference type="Gene3D" id="1.10.1240.10">
    <property type="entry name" value="Methionine synthase domain"/>
    <property type="match status" value="1"/>
</dbReference>
<name>A0A6M6JG68_9PSEU</name>
<dbReference type="Pfam" id="PF02607">
    <property type="entry name" value="B12-binding_2"/>
    <property type="match status" value="1"/>
</dbReference>
<feature type="region of interest" description="Disordered" evidence="1">
    <location>
        <begin position="1"/>
        <end position="64"/>
    </location>
</feature>
<dbReference type="InterPro" id="IPR000551">
    <property type="entry name" value="MerR-type_HTH_dom"/>
</dbReference>
<dbReference type="PROSITE" id="PS50937">
    <property type="entry name" value="HTH_MERR_2"/>
    <property type="match status" value="1"/>
</dbReference>
<evidence type="ECO:0000313" key="3">
    <source>
        <dbReference type="EMBL" id="QJY46526.1"/>
    </source>
</evidence>
<dbReference type="KEGG" id="pbro:HOP40_12475"/>
<dbReference type="InterPro" id="IPR003759">
    <property type="entry name" value="Cbl-bd_cap"/>
</dbReference>
<dbReference type="Pfam" id="PF13411">
    <property type="entry name" value="MerR_1"/>
    <property type="match status" value="1"/>
</dbReference>
<organism evidence="3 4">
    <name type="scientific">Pseudonocardia broussonetiae</name>
    <dbReference type="NCBI Taxonomy" id="2736640"/>
    <lineage>
        <taxon>Bacteria</taxon>
        <taxon>Bacillati</taxon>
        <taxon>Actinomycetota</taxon>
        <taxon>Actinomycetes</taxon>
        <taxon>Pseudonocardiales</taxon>
        <taxon>Pseudonocardiaceae</taxon>
        <taxon>Pseudonocardia</taxon>
    </lineage>
</organism>
<dbReference type="AlphaFoldDB" id="A0A6M6JG68"/>
<dbReference type="Gene3D" id="3.40.50.280">
    <property type="entry name" value="Cobalamin-binding domain"/>
    <property type="match status" value="1"/>
</dbReference>
<gene>
    <name evidence="3" type="ORF">HOP40_12475</name>
</gene>
<dbReference type="InterPro" id="IPR009061">
    <property type="entry name" value="DNA-bd_dom_put_sf"/>
</dbReference>
<protein>
    <submittedName>
        <fullName evidence="3">MerR family transcriptional regulator</fullName>
    </submittedName>
</protein>
<dbReference type="GO" id="GO:0003677">
    <property type="term" value="F:DNA binding"/>
    <property type="evidence" value="ECO:0007669"/>
    <property type="project" value="InterPro"/>
</dbReference>
<reference evidence="3 4" key="1">
    <citation type="submission" date="2020-05" db="EMBL/GenBank/DDBJ databases">
        <authorList>
            <person name="Mo P."/>
        </authorList>
    </citation>
    <scope>NUCLEOTIDE SEQUENCE [LARGE SCALE GENOMIC DNA]</scope>
    <source>
        <strain evidence="3 4">Gen01</strain>
    </source>
</reference>
<dbReference type="SMART" id="SM00422">
    <property type="entry name" value="HTH_MERR"/>
    <property type="match status" value="1"/>
</dbReference>
<keyword evidence="4" id="KW-1185">Reference proteome</keyword>
<dbReference type="Gene3D" id="1.10.1660.10">
    <property type="match status" value="1"/>
</dbReference>
<dbReference type="InterPro" id="IPR036594">
    <property type="entry name" value="Meth_synthase_dom"/>
</dbReference>
<feature type="region of interest" description="Disordered" evidence="1">
    <location>
        <begin position="137"/>
        <end position="185"/>
    </location>
</feature>
<evidence type="ECO:0000259" key="2">
    <source>
        <dbReference type="PROSITE" id="PS50937"/>
    </source>
</evidence>